<keyword evidence="4" id="KW-1185">Reference proteome</keyword>
<dbReference type="AlphaFoldDB" id="L1JKN1"/>
<protein>
    <submittedName>
        <fullName evidence="2 3">Uncharacterized protein</fullName>
    </submittedName>
</protein>
<reference evidence="3" key="3">
    <citation type="submission" date="2016-03" db="UniProtKB">
        <authorList>
            <consortium name="EnsemblProtists"/>
        </authorList>
    </citation>
    <scope>IDENTIFICATION</scope>
</reference>
<feature type="region of interest" description="Disordered" evidence="1">
    <location>
        <begin position="362"/>
        <end position="382"/>
    </location>
</feature>
<dbReference type="RefSeq" id="XP_005835847.1">
    <property type="nucleotide sequence ID" value="XM_005835790.1"/>
</dbReference>
<proteinExistence type="predicted"/>
<dbReference type="Proteomes" id="UP000011087">
    <property type="component" value="Unassembled WGS sequence"/>
</dbReference>
<accession>L1JKN1</accession>
<dbReference type="GeneID" id="17305488"/>
<name>L1JKN1_GUITC</name>
<dbReference type="PaxDb" id="55529-EKX48867"/>
<dbReference type="KEGG" id="gtt:GUITHDRAFT_136517"/>
<evidence type="ECO:0000256" key="1">
    <source>
        <dbReference type="SAM" id="MobiDB-lite"/>
    </source>
</evidence>
<organism evidence="2">
    <name type="scientific">Guillardia theta (strain CCMP2712)</name>
    <name type="common">Cryptophyte</name>
    <dbReference type="NCBI Taxonomy" id="905079"/>
    <lineage>
        <taxon>Eukaryota</taxon>
        <taxon>Cryptophyceae</taxon>
        <taxon>Pyrenomonadales</taxon>
        <taxon>Geminigeraceae</taxon>
        <taxon>Guillardia</taxon>
    </lineage>
</organism>
<gene>
    <name evidence="2" type="ORF">GUITHDRAFT_136517</name>
</gene>
<evidence type="ECO:0000313" key="3">
    <source>
        <dbReference type="EnsemblProtists" id="EKX48867"/>
    </source>
</evidence>
<evidence type="ECO:0000313" key="4">
    <source>
        <dbReference type="Proteomes" id="UP000011087"/>
    </source>
</evidence>
<feature type="compositionally biased region" description="Basic and acidic residues" evidence="1">
    <location>
        <begin position="583"/>
        <end position="593"/>
    </location>
</feature>
<feature type="region of interest" description="Disordered" evidence="1">
    <location>
        <begin position="583"/>
        <end position="653"/>
    </location>
</feature>
<dbReference type="HOGENOM" id="CLU_420074_0_0_1"/>
<sequence length="653" mass="73331">MPPVSPIVNPSFPLPLSAQTSHITRRTRKVDGMSPRVAQLCLAFEPEGNHPGVTQDPLLLINNDHSVHVFAGSENIKTSVEAQDGDQEAAGSCWAVKIDELRIDELDSLMEQELFYPFLSLSVLMQGCDVPVDHAAAAGLELDTSDLPPTRLLLPPQRSTGPPVLLFDIDEAGSCSSPRVSEQYAWLEHFELRASQPDINPTDGEEPDEHLRLRIPLDGQDVTILVSLRGLNGAGREIAVASATMALGREQHVREWLPLEVFSSSLAHVKMRVHVCASYSSVAAGWDEGAREEEEASSKAMLRTSLAALLHDNTNQTSHVKRILSFDEHEDKVFQLTEACQALQSRHETNLQLIERLSEELKRHKSDEDKREGARQEQKEKSKLEEYVKELEMSQKAAAIKERETRIAAEKAERLLAMNEEAHKGRATSLLFEKFVIKLIHAEEMRRVKTCVREHQVISVSGFKERESWNQNDALSTDLDKLKEVQASLLERLQATEEECQISEMEMRSRLEKQFARELSRAVNEAVVSALRRGKQEGKEEEDRKRRQIHLMEESSRLSRLRSLLDDLTRCAADAALVHADMRRQHDEMKGEGDVASTRAGEQTRTQLKAEEEGEVDDEEEEDEEDVGEDDEAGVRRPGLVASHMHAGGFDTL</sequence>
<dbReference type="EMBL" id="JH992984">
    <property type="protein sequence ID" value="EKX48867.1"/>
    <property type="molecule type" value="Genomic_DNA"/>
</dbReference>
<dbReference type="EnsemblProtists" id="EKX48867">
    <property type="protein sequence ID" value="EKX48867"/>
    <property type="gene ID" value="GUITHDRAFT_136517"/>
</dbReference>
<reference evidence="4" key="2">
    <citation type="submission" date="2012-11" db="EMBL/GenBank/DDBJ databases">
        <authorList>
            <person name="Kuo A."/>
            <person name="Curtis B.A."/>
            <person name="Tanifuji G."/>
            <person name="Burki F."/>
            <person name="Gruber A."/>
            <person name="Irimia M."/>
            <person name="Maruyama S."/>
            <person name="Arias M.C."/>
            <person name="Ball S.G."/>
            <person name="Gile G.H."/>
            <person name="Hirakawa Y."/>
            <person name="Hopkins J.F."/>
            <person name="Rensing S.A."/>
            <person name="Schmutz J."/>
            <person name="Symeonidi A."/>
            <person name="Elias M."/>
            <person name="Eveleigh R.J."/>
            <person name="Herman E.K."/>
            <person name="Klute M.J."/>
            <person name="Nakayama T."/>
            <person name="Obornik M."/>
            <person name="Reyes-Prieto A."/>
            <person name="Armbrust E.V."/>
            <person name="Aves S.J."/>
            <person name="Beiko R.G."/>
            <person name="Coutinho P."/>
            <person name="Dacks J.B."/>
            <person name="Durnford D.G."/>
            <person name="Fast N.M."/>
            <person name="Green B.R."/>
            <person name="Grisdale C."/>
            <person name="Hempe F."/>
            <person name="Henrissat B."/>
            <person name="Hoppner M.P."/>
            <person name="Ishida K.-I."/>
            <person name="Kim E."/>
            <person name="Koreny L."/>
            <person name="Kroth P.G."/>
            <person name="Liu Y."/>
            <person name="Malik S.-B."/>
            <person name="Maier U.G."/>
            <person name="McRose D."/>
            <person name="Mock T."/>
            <person name="Neilson J.A."/>
            <person name="Onodera N.T."/>
            <person name="Poole A.M."/>
            <person name="Pritham E.J."/>
            <person name="Richards T.A."/>
            <person name="Rocap G."/>
            <person name="Roy S.W."/>
            <person name="Sarai C."/>
            <person name="Schaack S."/>
            <person name="Shirato S."/>
            <person name="Slamovits C.H."/>
            <person name="Spencer D.F."/>
            <person name="Suzuki S."/>
            <person name="Worden A.Z."/>
            <person name="Zauner S."/>
            <person name="Barry K."/>
            <person name="Bell C."/>
            <person name="Bharti A.K."/>
            <person name="Crow J.A."/>
            <person name="Grimwood J."/>
            <person name="Kramer R."/>
            <person name="Lindquist E."/>
            <person name="Lucas S."/>
            <person name="Salamov A."/>
            <person name="McFadden G.I."/>
            <person name="Lane C.E."/>
            <person name="Keeling P.J."/>
            <person name="Gray M.W."/>
            <person name="Grigoriev I.V."/>
            <person name="Archibald J.M."/>
        </authorList>
    </citation>
    <scope>NUCLEOTIDE SEQUENCE</scope>
    <source>
        <strain evidence="4">CCMP2712</strain>
    </source>
</reference>
<feature type="compositionally biased region" description="Acidic residues" evidence="1">
    <location>
        <begin position="612"/>
        <end position="632"/>
    </location>
</feature>
<reference evidence="2 4" key="1">
    <citation type="journal article" date="2012" name="Nature">
        <title>Algal genomes reveal evolutionary mosaicism and the fate of nucleomorphs.</title>
        <authorList>
            <consortium name="DOE Joint Genome Institute"/>
            <person name="Curtis B.A."/>
            <person name="Tanifuji G."/>
            <person name="Burki F."/>
            <person name="Gruber A."/>
            <person name="Irimia M."/>
            <person name="Maruyama S."/>
            <person name="Arias M.C."/>
            <person name="Ball S.G."/>
            <person name="Gile G.H."/>
            <person name="Hirakawa Y."/>
            <person name="Hopkins J.F."/>
            <person name="Kuo A."/>
            <person name="Rensing S.A."/>
            <person name="Schmutz J."/>
            <person name="Symeonidi A."/>
            <person name="Elias M."/>
            <person name="Eveleigh R.J."/>
            <person name="Herman E.K."/>
            <person name="Klute M.J."/>
            <person name="Nakayama T."/>
            <person name="Obornik M."/>
            <person name="Reyes-Prieto A."/>
            <person name="Armbrust E.V."/>
            <person name="Aves S.J."/>
            <person name="Beiko R.G."/>
            <person name="Coutinho P."/>
            <person name="Dacks J.B."/>
            <person name="Durnford D.G."/>
            <person name="Fast N.M."/>
            <person name="Green B.R."/>
            <person name="Grisdale C.J."/>
            <person name="Hempel F."/>
            <person name="Henrissat B."/>
            <person name="Hoppner M.P."/>
            <person name="Ishida K."/>
            <person name="Kim E."/>
            <person name="Koreny L."/>
            <person name="Kroth P.G."/>
            <person name="Liu Y."/>
            <person name="Malik S.B."/>
            <person name="Maier U.G."/>
            <person name="McRose D."/>
            <person name="Mock T."/>
            <person name="Neilson J.A."/>
            <person name="Onodera N.T."/>
            <person name="Poole A.M."/>
            <person name="Pritham E.J."/>
            <person name="Richards T.A."/>
            <person name="Rocap G."/>
            <person name="Roy S.W."/>
            <person name="Sarai C."/>
            <person name="Schaack S."/>
            <person name="Shirato S."/>
            <person name="Slamovits C.H."/>
            <person name="Spencer D.F."/>
            <person name="Suzuki S."/>
            <person name="Worden A.Z."/>
            <person name="Zauner S."/>
            <person name="Barry K."/>
            <person name="Bell C."/>
            <person name="Bharti A.K."/>
            <person name="Crow J.A."/>
            <person name="Grimwood J."/>
            <person name="Kramer R."/>
            <person name="Lindquist E."/>
            <person name="Lucas S."/>
            <person name="Salamov A."/>
            <person name="McFadden G.I."/>
            <person name="Lane C.E."/>
            <person name="Keeling P.J."/>
            <person name="Gray M.W."/>
            <person name="Grigoriev I.V."/>
            <person name="Archibald J.M."/>
        </authorList>
    </citation>
    <scope>NUCLEOTIDE SEQUENCE</scope>
    <source>
        <strain evidence="2 4">CCMP2712</strain>
    </source>
</reference>
<evidence type="ECO:0000313" key="2">
    <source>
        <dbReference type="EMBL" id="EKX48867.1"/>
    </source>
</evidence>